<gene>
    <name evidence="1" type="ORF">LH22_15140</name>
</gene>
<dbReference type="Proteomes" id="UP000029495">
    <property type="component" value="Chromosome"/>
</dbReference>
<organism evidence="1 2">
    <name type="scientific">Pantoea rwandensis</name>
    <dbReference type="NCBI Taxonomy" id="1076550"/>
    <lineage>
        <taxon>Bacteria</taxon>
        <taxon>Pseudomonadati</taxon>
        <taxon>Pseudomonadota</taxon>
        <taxon>Gammaproteobacteria</taxon>
        <taxon>Enterobacterales</taxon>
        <taxon>Erwiniaceae</taxon>
        <taxon>Pantoea</taxon>
    </lineage>
</organism>
<evidence type="ECO:0000313" key="2">
    <source>
        <dbReference type="Proteomes" id="UP000029495"/>
    </source>
</evidence>
<proteinExistence type="predicted"/>
<reference evidence="1 2" key="1">
    <citation type="submission" date="2014-09" db="EMBL/GenBank/DDBJ databases">
        <authorList>
            <person name="Chan K.-G."/>
        </authorList>
    </citation>
    <scope>NUCLEOTIDE SEQUENCE [LARGE SCALE GENOMIC DNA]</scope>
    <source>
        <strain evidence="1 2">ND04</strain>
    </source>
</reference>
<name>A0ABM5RKV6_9GAMM</name>
<protein>
    <submittedName>
        <fullName evidence="1">Uncharacterized protein</fullName>
    </submittedName>
</protein>
<keyword evidence="2" id="KW-1185">Reference proteome</keyword>
<evidence type="ECO:0000313" key="1">
    <source>
        <dbReference type="EMBL" id="AIR86732.1"/>
    </source>
</evidence>
<dbReference type="EMBL" id="CP009454">
    <property type="protein sequence ID" value="AIR86732.1"/>
    <property type="molecule type" value="Genomic_DNA"/>
</dbReference>
<accession>A0ABM5RKV6</accession>
<sequence length="96" mass="10599">MTLPVQKVLATSTTCYLVEWKGRSCIVDEKRRPKNGDAVLPDLSGIYGWGHTYMHPRRIITDEGQTLEDDLPGDVAVIGVVTHEVTAIHEQDGSPI</sequence>
<dbReference type="RefSeq" id="WP_038647703.1">
    <property type="nucleotide sequence ID" value="NZ_CP009454.1"/>
</dbReference>